<dbReference type="PANTHER" id="PTHR47933">
    <property type="entry name" value="PENTATRICOPEPTIDE REPEAT-CONTAINING PROTEIN 1, MITOCHONDRIAL"/>
    <property type="match status" value="1"/>
</dbReference>
<evidence type="ECO:0000313" key="3">
    <source>
        <dbReference type="Proteomes" id="UP000398389"/>
    </source>
</evidence>
<dbReference type="Proteomes" id="UP000398389">
    <property type="component" value="Unassembled WGS sequence"/>
</dbReference>
<accession>A0A5E8B300</accession>
<dbReference type="RefSeq" id="XP_031851518.1">
    <property type="nucleotide sequence ID" value="XM_031995627.1"/>
</dbReference>
<protein>
    <submittedName>
        <fullName evidence="2">Uncharacterized protein</fullName>
    </submittedName>
</protein>
<dbReference type="GeneID" id="43579727"/>
<dbReference type="InterPro" id="IPR011990">
    <property type="entry name" value="TPR-like_helical_dom_sf"/>
</dbReference>
<sequence>MTALYKHQALLKVLGRASGGLYSCVRNSSNISVATRSRRSNPTLRDLNAVGHRLNAVNRLPPSTVRNALRRKVQREKEQRSKLAALLDLPQQPEFTEIKTVEDLKRVVPFMPPEQQERVQTLIAEYGDGLNEYLEQAANMAEQGTLEEELEGVAPRGGNDKIKGGEYGAAIELLQQMVEEVIEEEETPPSHDSLWRNVNIFKKMRVDPSVPPPLELLVILFQIAKNETDETVRNKALMLVGNILYGYQLVRLDPYNEVDYLNALVKGRKVKRAIDIWKSRRAKQDVENSIYWVEVGSCLYQEVYDMKNAEKLAAELIEKFDYVPPKVTLRFIKCYVKMHKADDVWRWTEYMIDQVKANGAFGEPVTISGNFDPEEADAVFNAKHIPTARDILTTFDQIMVTGNTVYGLLWFDRVTDLGLSVNVKSLLSIFNSAAKNITKINQPNTLKLLTALKRTKKNSSNTTATSLSSNFHIGNNLIDQLAFRLLNESPELAKNSQFYQIWIYGLMQLNDMERVSEVLQMEINQNLLVTSFAFHSTLKTLLNKKKLNLALELLDCAENPGKFKLNKPQAKHYALFIQYGARRHDEEFVKKILNRMTEHGVGYDESVNLALFHFYYRMRQFTKFFNHLEAAINLNGHQFSTEGYTVIWTIIRDYLRSNPSKVSRYLVTGSISEPDLHFDLNTNFFNMLLLRMMQSKDFVPSTTVYERAIQTFLIVHDYTKVFALVKFMGENNQLALDPAFCFNLTNLAKKMGKIAQTNRILKNLNHQQRPPTLPSSLFSNSQNTAINSIAVANSIAQNRSTNVSIPLETFTESLCLALNCKYSDYEDSVAELVSQFA</sequence>
<dbReference type="OrthoDB" id="185373at2759"/>
<keyword evidence="3" id="KW-1185">Reference proteome</keyword>
<name>A0A5E8B300_9ASCO</name>
<gene>
    <name evidence="2" type="ORF">SAPINGB_P000904</name>
</gene>
<dbReference type="Gene3D" id="1.25.40.10">
    <property type="entry name" value="Tetratricopeptide repeat domain"/>
    <property type="match status" value="1"/>
</dbReference>
<evidence type="ECO:0000256" key="1">
    <source>
        <dbReference type="ARBA" id="ARBA00022737"/>
    </source>
</evidence>
<evidence type="ECO:0000313" key="2">
    <source>
        <dbReference type="EMBL" id="VVT45814.1"/>
    </source>
</evidence>
<dbReference type="GO" id="GO:0003729">
    <property type="term" value="F:mRNA binding"/>
    <property type="evidence" value="ECO:0007669"/>
    <property type="project" value="TreeGrafter"/>
</dbReference>
<keyword evidence="1" id="KW-0677">Repeat</keyword>
<organism evidence="2 3">
    <name type="scientific">Magnusiomyces paraingens</name>
    <dbReference type="NCBI Taxonomy" id="2606893"/>
    <lineage>
        <taxon>Eukaryota</taxon>
        <taxon>Fungi</taxon>
        <taxon>Dikarya</taxon>
        <taxon>Ascomycota</taxon>
        <taxon>Saccharomycotina</taxon>
        <taxon>Dipodascomycetes</taxon>
        <taxon>Dipodascales</taxon>
        <taxon>Dipodascaceae</taxon>
        <taxon>Magnusiomyces</taxon>
    </lineage>
</organism>
<dbReference type="InterPro" id="IPR051240">
    <property type="entry name" value="Mito_RNA-Proc/Resp"/>
</dbReference>
<dbReference type="PANTHER" id="PTHR47933:SF11">
    <property type="entry name" value="PENTATRICOPEPTIDE REPEAT-CONTAINING PROTEIN 2"/>
    <property type="match status" value="1"/>
</dbReference>
<dbReference type="EMBL" id="CABVLU010000001">
    <property type="protein sequence ID" value="VVT45814.1"/>
    <property type="molecule type" value="Genomic_DNA"/>
</dbReference>
<dbReference type="AlphaFoldDB" id="A0A5E8B300"/>
<reference evidence="2 3" key="1">
    <citation type="submission" date="2019-09" db="EMBL/GenBank/DDBJ databases">
        <authorList>
            <person name="Brejova B."/>
        </authorList>
    </citation>
    <scope>NUCLEOTIDE SEQUENCE [LARGE SCALE GENOMIC DNA]</scope>
</reference>
<proteinExistence type="predicted"/>